<accession>A0ABP7CL15</accession>
<dbReference type="Proteomes" id="UP001500051">
    <property type="component" value="Unassembled WGS sequence"/>
</dbReference>
<dbReference type="PROSITE" id="PS50977">
    <property type="entry name" value="HTH_TETR_2"/>
    <property type="match status" value="1"/>
</dbReference>
<dbReference type="PANTHER" id="PTHR30055">
    <property type="entry name" value="HTH-TYPE TRANSCRIPTIONAL REGULATOR RUTR"/>
    <property type="match status" value="1"/>
</dbReference>
<dbReference type="SUPFAM" id="SSF48498">
    <property type="entry name" value="Tetracyclin repressor-like, C-terminal domain"/>
    <property type="match status" value="1"/>
</dbReference>
<dbReference type="InterPro" id="IPR001647">
    <property type="entry name" value="HTH_TetR"/>
</dbReference>
<evidence type="ECO:0000259" key="4">
    <source>
        <dbReference type="PROSITE" id="PS50977"/>
    </source>
</evidence>
<dbReference type="InterPro" id="IPR041678">
    <property type="entry name" value="TetR_C_16"/>
</dbReference>
<comment type="caution">
    <text evidence="5">The sequence shown here is derived from an EMBL/GenBank/DDBJ whole genome shotgun (WGS) entry which is preliminary data.</text>
</comment>
<sequence length="206" mass="21977">MSDPATPAADEPVRRRRGRPRKGESDARDRILAAATDEFGEHGYDASTTRAIAGRAGVDPALLHHHFGTKADLFAASIGAPLRPDLAVPEILTGPRERTGERLVAYVLGMWDSPTVGPRALVMLRTSLGSRRATPLLAGFLRRELLDKVAAGLEAEDAGLRADLAASQIAGLIIARYVLRLPDLVAAPTDVLVVRVGATVQGYLFD</sequence>
<feature type="region of interest" description="Disordered" evidence="3">
    <location>
        <begin position="1"/>
        <end position="29"/>
    </location>
</feature>
<dbReference type="Pfam" id="PF00440">
    <property type="entry name" value="TetR_N"/>
    <property type="match status" value="1"/>
</dbReference>
<protein>
    <submittedName>
        <fullName evidence="5">TetR family transcriptional regulator</fullName>
    </submittedName>
</protein>
<evidence type="ECO:0000313" key="5">
    <source>
        <dbReference type="EMBL" id="GAA3690999.1"/>
    </source>
</evidence>
<name>A0ABP7CL15_9ACTN</name>
<keyword evidence="1 2" id="KW-0238">DNA-binding</keyword>
<dbReference type="PRINTS" id="PR00455">
    <property type="entry name" value="HTHTETR"/>
</dbReference>
<dbReference type="EMBL" id="BAAAYX010000002">
    <property type="protein sequence ID" value="GAA3690999.1"/>
    <property type="molecule type" value="Genomic_DNA"/>
</dbReference>
<dbReference type="Gene3D" id="1.10.357.10">
    <property type="entry name" value="Tetracycline Repressor, domain 2"/>
    <property type="match status" value="1"/>
</dbReference>
<proteinExistence type="predicted"/>
<dbReference type="InterPro" id="IPR009057">
    <property type="entry name" value="Homeodomain-like_sf"/>
</dbReference>
<feature type="DNA-binding region" description="H-T-H motif" evidence="2">
    <location>
        <begin position="48"/>
        <end position="67"/>
    </location>
</feature>
<evidence type="ECO:0000256" key="3">
    <source>
        <dbReference type="SAM" id="MobiDB-lite"/>
    </source>
</evidence>
<dbReference type="PANTHER" id="PTHR30055:SF235">
    <property type="entry name" value="TRANSCRIPTIONAL REGULATORY PROTEIN"/>
    <property type="match status" value="1"/>
</dbReference>
<keyword evidence="6" id="KW-1185">Reference proteome</keyword>
<dbReference type="Gene3D" id="1.10.10.60">
    <property type="entry name" value="Homeodomain-like"/>
    <property type="match status" value="1"/>
</dbReference>
<evidence type="ECO:0000313" key="6">
    <source>
        <dbReference type="Proteomes" id="UP001500051"/>
    </source>
</evidence>
<dbReference type="SUPFAM" id="SSF46689">
    <property type="entry name" value="Homeodomain-like"/>
    <property type="match status" value="1"/>
</dbReference>
<dbReference type="RefSeq" id="WP_344810453.1">
    <property type="nucleotide sequence ID" value="NZ_BAAAYX010000002.1"/>
</dbReference>
<dbReference type="Pfam" id="PF17920">
    <property type="entry name" value="TetR_C_16"/>
    <property type="match status" value="1"/>
</dbReference>
<feature type="domain" description="HTH tetR-type" evidence="4">
    <location>
        <begin position="25"/>
        <end position="85"/>
    </location>
</feature>
<dbReference type="InterPro" id="IPR036271">
    <property type="entry name" value="Tet_transcr_reg_TetR-rel_C_sf"/>
</dbReference>
<dbReference type="InterPro" id="IPR050109">
    <property type="entry name" value="HTH-type_TetR-like_transc_reg"/>
</dbReference>
<evidence type="ECO:0000256" key="2">
    <source>
        <dbReference type="PROSITE-ProRule" id="PRU00335"/>
    </source>
</evidence>
<organism evidence="5 6">
    <name type="scientific">Microlunatus aurantiacus</name>
    <dbReference type="NCBI Taxonomy" id="446786"/>
    <lineage>
        <taxon>Bacteria</taxon>
        <taxon>Bacillati</taxon>
        <taxon>Actinomycetota</taxon>
        <taxon>Actinomycetes</taxon>
        <taxon>Propionibacteriales</taxon>
        <taxon>Propionibacteriaceae</taxon>
        <taxon>Microlunatus</taxon>
    </lineage>
</organism>
<reference evidence="6" key="1">
    <citation type="journal article" date="2019" name="Int. J. Syst. Evol. Microbiol.">
        <title>The Global Catalogue of Microorganisms (GCM) 10K type strain sequencing project: providing services to taxonomists for standard genome sequencing and annotation.</title>
        <authorList>
            <consortium name="The Broad Institute Genomics Platform"/>
            <consortium name="The Broad Institute Genome Sequencing Center for Infectious Disease"/>
            <person name="Wu L."/>
            <person name="Ma J."/>
        </authorList>
    </citation>
    <scope>NUCLEOTIDE SEQUENCE [LARGE SCALE GENOMIC DNA]</scope>
    <source>
        <strain evidence="6">JCM 16548</strain>
    </source>
</reference>
<evidence type="ECO:0000256" key="1">
    <source>
        <dbReference type="ARBA" id="ARBA00023125"/>
    </source>
</evidence>
<gene>
    <name evidence="5" type="ORF">GCM10022204_02560</name>
</gene>